<reference evidence="1 2" key="1">
    <citation type="submission" date="2018-02" db="EMBL/GenBank/DDBJ databases">
        <title>Genome sequence of the basidiomycete white-rot fungus Phlebia centrifuga.</title>
        <authorList>
            <person name="Granchi Z."/>
            <person name="Peng M."/>
            <person name="de Vries R.P."/>
            <person name="Hilden K."/>
            <person name="Makela M.R."/>
            <person name="Grigoriev I."/>
            <person name="Riley R."/>
        </authorList>
    </citation>
    <scope>NUCLEOTIDE SEQUENCE [LARGE SCALE GENOMIC DNA]</scope>
    <source>
        <strain evidence="1 2">FBCC195</strain>
    </source>
</reference>
<gene>
    <name evidence="1" type="ORF">PHLCEN_2v1967</name>
</gene>
<evidence type="ECO:0000313" key="2">
    <source>
        <dbReference type="Proteomes" id="UP000186601"/>
    </source>
</evidence>
<proteinExistence type="predicted"/>
<keyword evidence="2" id="KW-1185">Reference proteome</keyword>
<sequence>MLNGSLAARRSPPSQTTCSLLGKTDTVRIMTSLLSTTMADRGAYSEFVRIWGSHRLSAGMPSLPNLGVLVHVNFFILVASLSPARMSGRSRMANTNTVVAASGSNKDKDA</sequence>
<evidence type="ECO:0000313" key="1">
    <source>
        <dbReference type="EMBL" id="PSS33985.1"/>
    </source>
</evidence>
<dbReference type="EMBL" id="MLYV02000171">
    <property type="protein sequence ID" value="PSS33985.1"/>
    <property type="molecule type" value="Genomic_DNA"/>
</dbReference>
<accession>A0A2R6RVD1</accession>
<comment type="caution">
    <text evidence="1">The sequence shown here is derived from an EMBL/GenBank/DDBJ whole genome shotgun (WGS) entry which is preliminary data.</text>
</comment>
<name>A0A2R6RVD1_9APHY</name>
<organism evidence="1 2">
    <name type="scientific">Hermanssonia centrifuga</name>
    <dbReference type="NCBI Taxonomy" id="98765"/>
    <lineage>
        <taxon>Eukaryota</taxon>
        <taxon>Fungi</taxon>
        <taxon>Dikarya</taxon>
        <taxon>Basidiomycota</taxon>
        <taxon>Agaricomycotina</taxon>
        <taxon>Agaricomycetes</taxon>
        <taxon>Polyporales</taxon>
        <taxon>Meruliaceae</taxon>
        <taxon>Hermanssonia</taxon>
    </lineage>
</organism>
<protein>
    <submittedName>
        <fullName evidence="1">Uncharacterized protein</fullName>
    </submittedName>
</protein>
<dbReference type="AlphaFoldDB" id="A0A2R6RVD1"/>
<dbReference type="Proteomes" id="UP000186601">
    <property type="component" value="Unassembled WGS sequence"/>
</dbReference>